<proteinExistence type="predicted"/>
<dbReference type="EMBL" id="BMAW01008161">
    <property type="protein sequence ID" value="GFT07130.1"/>
    <property type="molecule type" value="Genomic_DNA"/>
</dbReference>
<evidence type="ECO:0000313" key="2">
    <source>
        <dbReference type="EMBL" id="GFT67603.1"/>
    </source>
</evidence>
<evidence type="ECO:0000313" key="1">
    <source>
        <dbReference type="EMBL" id="GFT07130.1"/>
    </source>
</evidence>
<reference evidence="3" key="1">
    <citation type="submission" date="2020-08" db="EMBL/GenBank/DDBJ databases">
        <title>Multicomponent nature underlies the extraordinary mechanical properties of spider dragline silk.</title>
        <authorList>
            <person name="Kono N."/>
            <person name="Nakamura H."/>
            <person name="Mori M."/>
            <person name="Yoshida Y."/>
            <person name="Ohtoshi R."/>
            <person name="Malay A.D."/>
            <person name="Moran D.A.P."/>
            <person name="Tomita M."/>
            <person name="Numata K."/>
            <person name="Arakawa K."/>
        </authorList>
    </citation>
    <scope>NUCLEOTIDE SEQUENCE</scope>
</reference>
<accession>A0A8X6U237</accession>
<keyword evidence="5" id="KW-1185">Reference proteome</keyword>
<evidence type="ECO:0000313" key="3">
    <source>
        <dbReference type="EMBL" id="GFT74152.1"/>
    </source>
</evidence>
<evidence type="ECO:0000313" key="5">
    <source>
        <dbReference type="Proteomes" id="UP000887013"/>
    </source>
</evidence>
<dbReference type="AlphaFoldDB" id="A0A8X6U237"/>
<dbReference type="EMBL" id="BMAW01020330">
    <property type="protein sequence ID" value="GFT67603.1"/>
    <property type="molecule type" value="Genomic_DNA"/>
</dbReference>
<dbReference type="Proteomes" id="UP000887013">
    <property type="component" value="Unassembled WGS sequence"/>
</dbReference>
<name>A0A8X6U237_NEPPI</name>
<gene>
    <name evidence="2" type="ORF">NPIL_221041</name>
    <name evidence="1" type="ORF">NPIL_272931</name>
    <name evidence="3" type="ORF">NPIL_535511</name>
    <name evidence="4" type="ORF">NPIL_550151</name>
</gene>
<organism evidence="3 5">
    <name type="scientific">Nephila pilipes</name>
    <name type="common">Giant wood spider</name>
    <name type="synonym">Nephila maculata</name>
    <dbReference type="NCBI Taxonomy" id="299642"/>
    <lineage>
        <taxon>Eukaryota</taxon>
        <taxon>Metazoa</taxon>
        <taxon>Ecdysozoa</taxon>
        <taxon>Arthropoda</taxon>
        <taxon>Chelicerata</taxon>
        <taxon>Arachnida</taxon>
        <taxon>Araneae</taxon>
        <taxon>Araneomorphae</taxon>
        <taxon>Entelegynae</taxon>
        <taxon>Araneoidea</taxon>
        <taxon>Nephilidae</taxon>
        <taxon>Nephila</taxon>
    </lineage>
</organism>
<protein>
    <submittedName>
        <fullName evidence="3">Uncharacterized protein</fullName>
    </submittedName>
</protein>
<dbReference type="EMBL" id="BMAW01117241">
    <property type="protein sequence ID" value="GFT74152.1"/>
    <property type="molecule type" value="Genomic_DNA"/>
</dbReference>
<dbReference type="EMBL" id="BMAW01119526">
    <property type="protein sequence ID" value="GFT85050.1"/>
    <property type="molecule type" value="Genomic_DNA"/>
</dbReference>
<comment type="caution">
    <text evidence="3">The sequence shown here is derived from an EMBL/GenBank/DDBJ whole genome shotgun (WGS) entry which is preliminary data.</text>
</comment>
<evidence type="ECO:0000313" key="4">
    <source>
        <dbReference type="EMBL" id="GFT85050.1"/>
    </source>
</evidence>
<sequence length="118" mass="14032">MPKGARLSDFANLLFFQERKLSGHGNRKKFKDLVKTAVYNFLKEHGMYIWKENNELEDQKLTYRQKGIVARRACQKKMIHKRGWKKFGHTSIPNEQLKILRMEILIFSTESGCQIRFL</sequence>